<dbReference type="Gene3D" id="3.40.50.150">
    <property type="entry name" value="Vaccinia Virus protein VP39"/>
    <property type="match status" value="1"/>
</dbReference>
<dbReference type="PANTHER" id="PTHR14614">
    <property type="entry name" value="HEPATOCELLULAR CARCINOMA-ASSOCIATED ANTIGEN"/>
    <property type="match status" value="1"/>
</dbReference>
<name>A0ABD3P3B4_9STRA</name>
<evidence type="ECO:0000313" key="2">
    <source>
        <dbReference type="Proteomes" id="UP001516023"/>
    </source>
</evidence>
<accession>A0ABD3P3B4</accession>
<comment type="caution">
    <text evidence="1">The sequence shown here is derived from an EMBL/GenBank/DDBJ whole genome shotgun (WGS) entry which is preliminary data.</text>
</comment>
<protein>
    <recommendedName>
        <fullName evidence="3">Calmodulin-lysine N-methyltransferase</fullName>
    </recommendedName>
</protein>
<dbReference type="SUPFAM" id="SSF53335">
    <property type="entry name" value="S-adenosyl-L-methionine-dependent methyltransferases"/>
    <property type="match status" value="1"/>
</dbReference>
<evidence type="ECO:0000313" key="1">
    <source>
        <dbReference type="EMBL" id="KAL3782769.1"/>
    </source>
</evidence>
<reference evidence="1 2" key="1">
    <citation type="journal article" date="2020" name="G3 (Bethesda)">
        <title>Improved Reference Genome for Cyclotella cryptica CCMP332, a Model for Cell Wall Morphogenesis, Salinity Adaptation, and Lipid Production in Diatoms (Bacillariophyta).</title>
        <authorList>
            <person name="Roberts W.R."/>
            <person name="Downey K.M."/>
            <person name="Ruck E.C."/>
            <person name="Traller J.C."/>
            <person name="Alverson A.J."/>
        </authorList>
    </citation>
    <scope>NUCLEOTIDE SEQUENCE [LARGE SCALE GENOMIC DNA]</scope>
    <source>
        <strain evidence="1 2">CCMP332</strain>
    </source>
</reference>
<dbReference type="PANTHER" id="PTHR14614:SF123">
    <property type="entry name" value="OS04G0645500 PROTEIN"/>
    <property type="match status" value="1"/>
</dbReference>
<dbReference type="InterPro" id="IPR019410">
    <property type="entry name" value="Methyltransf_16"/>
</dbReference>
<dbReference type="AlphaFoldDB" id="A0ABD3P3B4"/>
<dbReference type="EMBL" id="JABMIG020000277">
    <property type="protein sequence ID" value="KAL3782769.1"/>
    <property type="molecule type" value="Genomic_DNA"/>
</dbReference>
<evidence type="ECO:0008006" key="3">
    <source>
        <dbReference type="Google" id="ProtNLM"/>
    </source>
</evidence>
<gene>
    <name evidence="1" type="ORF">HJC23_003090</name>
</gene>
<proteinExistence type="predicted"/>
<sequence length="366" mass="40340">MQNRLVITGIPSSVPHLPNAAAALRDLIEDHVCWVDRFAFLSPRKTKTHIDIHAVAAAAELHIENVRDCAVRHLNGLTVVLDENGCLYSTSKGDGNVMSFTSRGSDDCKGRTSFTIGACAASPMQSKQLIQQCPIQHDYDDAKDKSMEKQVLHLPLDGIELIVKSSIKNGVGTGSTPWRGGWLFSQQICHWFCEQDSSDGVNFDSLFLGKKVLELGAGSTGLPSMTLAKISVLFHYAMNVTCSDGVDETVDALRINIAENGLRDSINVEHINWNDYCKNVGVGSKPLTYAKADTTLFADCIYNDNGVDVFEKSMKEEGFSSKTMTITVDLSERTYDFLRTGGGGKNYRLVCFRMPHAFYKKEMFAT</sequence>
<keyword evidence="2" id="KW-1185">Reference proteome</keyword>
<dbReference type="Pfam" id="PF10294">
    <property type="entry name" value="Methyltransf_16"/>
    <property type="match status" value="1"/>
</dbReference>
<dbReference type="InterPro" id="IPR029063">
    <property type="entry name" value="SAM-dependent_MTases_sf"/>
</dbReference>
<dbReference type="Proteomes" id="UP001516023">
    <property type="component" value="Unassembled WGS sequence"/>
</dbReference>
<organism evidence="1 2">
    <name type="scientific">Cyclotella cryptica</name>
    <dbReference type="NCBI Taxonomy" id="29204"/>
    <lineage>
        <taxon>Eukaryota</taxon>
        <taxon>Sar</taxon>
        <taxon>Stramenopiles</taxon>
        <taxon>Ochrophyta</taxon>
        <taxon>Bacillariophyta</taxon>
        <taxon>Coscinodiscophyceae</taxon>
        <taxon>Thalassiosirophycidae</taxon>
        <taxon>Stephanodiscales</taxon>
        <taxon>Stephanodiscaceae</taxon>
        <taxon>Cyclotella</taxon>
    </lineage>
</organism>